<comment type="similarity">
    <text evidence="1 7">Belongs to the class-II pyridine nucleotide-disulfide oxidoreductase family.</text>
</comment>
<keyword evidence="11" id="KW-1185">Reference proteome</keyword>
<evidence type="ECO:0000256" key="5">
    <source>
        <dbReference type="ARBA" id="ARBA00023157"/>
    </source>
</evidence>
<dbReference type="Gene3D" id="3.50.50.60">
    <property type="entry name" value="FAD/NAD(P)-binding domain"/>
    <property type="match status" value="2"/>
</dbReference>
<dbReference type="OrthoDB" id="9806179at2"/>
<evidence type="ECO:0000256" key="2">
    <source>
        <dbReference type="ARBA" id="ARBA00022630"/>
    </source>
</evidence>
<reference evidence="11" key="1">
    <citation type="journal article" date="2013" name="Stand. Genomic Sci.">
        <title>Complete genome sequence of Desulfocapsa sulfexigens, a marine deltaproteobacterium specialized in disproportionating inorganic sulfur compounds.</title>
        <authorList>
            <person name="Finster K.W."/>
            <person name="Kjeldsen K.U."/>
            <person name="Kube M."/>
            <person name="Reinhardt R."/>
            <person name="Mussmann M."/>
            <person name="Amann R."/>
            <person name="Schreiber L."/>
        </authorList>
    </citation>
    <scope>NUCLEOTIDE SEQUENCE [LARGE SCALE GENOMIC DNA]</scope>
    <source>
        <strain evidence="11">DSM 10523 / SB164P1</strain>
    </source>
</reference>
<keyword evidence="4 7" id="KW-0560">Oxidoreductase</keyword>
<dbReference type="KEGG" id="dsf:UWK_01660"/>
<dbReference type="PANTHER" id="PTHR48105">
    <property type="entry name" value="THIOREDOXIN REDUCTASE 1-RELATED-RELATED"/>
    <property type="match status" value="1"/>
</dbReference>
<evidence type="ECO:0000256" key="1">
    <source>
        <dbReference type="ARBA" id="ARBA00009333"/>
    </source>
</evidence>
<accession>M1P406</accession>
<keyword evidence="2 7" id="KW-0285">Flavoprotein</keyword>
<evidence type="ECO:0000256" key="3">
    <source>
        <dbReference type="ARBA" id="ARBA00022827"/>
    </source>
</evidence>
<dbReference type="Pfam" id="PF07992">
    <property type="entry name" value="Pyr_redox_2"/>
    <property type="match status" value="1"/>
</dbReference>
<evidence type="ECO:0000256" key="6">
    <source>
        <dbReference type="ARBA" id="ARBA00023284"/>
    </source>
</evidence>
<dbReference type="RefSeq" id="WP_015403909.1">
    <property type="nucleotide sequence ID" value="NC_020304.1"/>
</dbReference>
<keyword evidence="5" id="KW-1015">Disulfide bond</keyword>
<dbReference type="PATRIC" id="fig|1167006.5.peg.1833"/>
<dbReference type="HOGENOM" id="CLU_031864_5_1_7"/>
<evidence type="ECO:0000259" key="9">
    <source>
        <dbReference type="Pfam" id="PF07992"/>
    </source>
</evidence>
<comment type="catalytic activity">
    <reaction evidence="7">
        <text>[thioredoxin]-dithiol + NADP(+) = [thioredoxin]-disulfide + NADPH + H(+)</text>
        <dbReference type="Rhea" id="RHEA:20345"/>
        <dbReference type="Rhea" id="RHEA-COMP:10698"/>
        <dbReference type="Rhea" id="RHEA-COMP:10700"/>
        <dbReference type="ChEBI" id="CHEBI:15378"/>
        <dbReference type="ChEBI" id="CHEBI:29950"/>
        <dbReference type="ChEBI" id="CHEBI:50058"/>
        <dbReference type="ChEBI" id="CHEBI:57783"/>
        <dbReference type="ChEBI" id="CHEBI:58349"/>
        <dbReference type="EC" id="1.8.1.9"/>
    </reaction>
</comment>
<dbReference type="AlphaFoldDB" id="M1P406"/>
<dbReference type="NCBIfam" id="TIGR01292">
    <property type="entry name" value="TRX_reduct"/>
    <property type="match status" value="1"/>
</dbReference>
<dbReference type="PROSITE" id="PS00573">
    <property type="entry name" value="PYRIDINE_REDOX_2"/>
    <property type="match status" value="1"/>
</dbReference>
<dbReference type="Proteomes" id="UP000011721">
    <property type="component" value="Chromosome"/>
</dbReference>
<dbReference type="InterPro" id="IPR050097">
    <property type="entry name" value="Ferredoxin-NADP_redctase_2"/>
</dbReference>
<dbReference type="InterPro" id="IPR005982">
    <property type="entry name" value="Thioredox_Rdtase"/>
</dbReference>
<comment type="subunit">
    <text evidence="7">Homodimer.</text>
</comment>
<dbReference type="GO" id="GO:0004791">
    <property type="term" value="F:thioredoxin-disulfide reductase (NADPH) activity"/>
    <property type="evidence" value="ECO:0007669"/>
    <property type="project" value="UniProtKB-UniRule"/>
</dbReference>
<dbReference type="InterPro" id="IPR008255">
    <property type="entry name" value="Pyr_nucl-diS_OxRdtase_2_AS"/>
</dbReference>
<evidence type="ECO:0000256" key="4">
    <source>
        <dbReference type="ARBA" id="ARBA00023002"/>
    </source>
</evidence>
<organism evidence="10 11">
    <name type="scientific">Desulfocapsa sulfexigens (strain DSM 10523 / SB164P1)</name>
    <dbReference type="NCBI Taxonomy" id="1167006"/>
    <lineage>
        <taxon>Bacteria</taxon>
        <taxon>Pseudomonadati</taxon>
        <taxon>Thermodesulfobacteriota</taxon>
        <taxon>Desulfobulbia</taxon>
        <taxon>Desulfobulbales</taxon>
        <taxon>Desulfocapsaceae</taxon>
        <taxon>Desulfocapsa</taxon>
    </lineage>
</organism>
<dbReference type="EMBL" id="CP003985">
    <property type="protein sequence ID" value="AGF78218.1"/>
    <property type="molecule type" value="Genomic_DNA"/>
</dbReference>
<dbReference type="STRING" id="1167006.UWK_01660"/>
<name>M1P406_DESSD</name>
<dbReference type="InterPro" id="IPR023753">
    <property type="entry name" value="FAD/NAD-binding_dom"/>
</dbReference>
<dbReference type="InterPro" id="IPR036188">
    <property type="entry name" value="FAD/NAD-bd_sf"/>
</dbReference>
<proteinExistence type="inferred from homology"/>
<keyword evidence="3 7" id="KW-0274">FAD</keyword>
<evidence type="ECO:0000313" key="10">
    <source>
        <dbReference type="EMBL" id="AGF78218.1"/>
    </source>
</evidence>
<evidence type="ECO:0000256" key="8">
    <source>
        <dbReference type="RuleBase" id="RU003881"/>
    </source>
</evidence>
<keyword evidence="8" id="KW-0521">NADP</keyword>
<gene>
    <name evidence="10" type="ordered locus">UWK_01660</name>
</gene>
<protein>
    <recommendedName>
        <fullName evidence="7">Thioredoxin reductase</fullName>
        <ecNumber evidence="7">1.8.1.9</ecNumber>
    </recommendedName>
</protein>
<sequence>MAKTHYNLIILGAGPAGLTAGLYAARARMDHLLIEKGAEGGQILLTDWIDNYPGFPDGISGFDLAEKMTVHAKRFDLNSIFANVVSMDLTEPVKRLALEDGSSLSCDTLIICTGAHPRPLGIPGEKEFIGKGVSYCATCDGPFYRNMHVAVIGGGNTAVQEASHLTKFAKKVTLIHRRDKLRATKILQEKAFDNPKINFIWNSTVTRVSGTEGVEELHLLDNSGKESTVKVDGVFVLIGVLPNNEMLPLDVLKADAGGFIPTDLETRTSVVGVMAAGDIRSKEVRQVINAAGEGATAVLAAEHYLTNLS</sequence>
<dbReference type="PRINTS" id="PR00469">
    <property type="entry name" value="PNDRDTASEII"/>
</dbReference>
<dbReference type="eggNOG" id="COG0492">
    <property type="taxonomic scope" value="Bacteria"/>
</dbReference>
<dbReference type="GO" id="GO:0005737">
    <property type="term" value="C:cytoplasm"/>
    <property type="evidence" value="ECO:0007669"/>
    <property type="project" value="InterPro"/>
</dbReference>
<evidence type="ECO:0000256" key="7">
    <source>
        <dbReference type="RuleBase" id="RU003880"/>
    </source>
</evidence>
<feature type="domain" description="FAD/NAD(P)-binding" evidence="9">
    <location>
        <begin position="6"/>
        <end position="294"/>
    </location>
</feature>
<dbReference type="SUPFAM" id="SSF51905">
    <property type="entry name" value="FAD/NAD(P)-binding domain"/>
    <property type="match status" value="1"/>
</dbReference>
<comment type="cofactor">
    <cofactor evidence="8">
        <name>FAD</name>
        <dbReference type="ChEBI" id="CHEBI:57692"/>
    </cofactor>
    <text evidence="8">Binds 1 FAD per subunit.</text>
</comment>
<dbReference type="PRINTS" id="PR00368">
    <property type="entry name" value="FADPNR"/>
</dbReference>
<dbReference type="EC" id="1.8.1.9" evidence="7"/>
<evidence type="ECO:0000313" key="11">
    <source>
        <dbReference type="Proteomes" id="UP000011721"/>
    </source>
</evidence>
<dbReference type="GO" id="GO:0019430">
    <property type="term" value="P:removal of superoxide radicals"/>
    <property type="evidence" value="ECO:0007669"/>
    <property type="project" value="UniProtKB-UniRule"/>
</dbReference>
<keyword evidence="6 7" id="KW-0676">Redox-active center</keyword>